<dbReference type="EMBL" id="KI966419">
    <property type="protein sequence ID" value="EWC46253.1"/>
    <property type="molecule type" value="Genomic_DNA"/>
</dbReference>
<evidence type="ECO:0008006" key="3">
    <source>
        <dbReference type="Google" id="ProtNLM"/>
    </source>
</evidence>
<dbReference type="InterPro" id="IPR029032">
    <property type="entry name" value="AhpD-like"/>
</dbReference>
<dbReference type="OrthoDB" id="2567457at2759"/>
<protein>
    <recommendedName>
        <fullName evidence="3">Carboxymuconolactone decarboxylase-like domain-containing protein</fullName>
    </recommendedName>
</protein>
<dbReference type="PANTHER" id="PTHR34846:SF11">
    <property type="entry name" value="4-CARBOXYMUCONOLACTONE DECARBOXYLASE FAMILY PROTEIN (AFU_ORTHOLOGUE AFUA_6G11590)"/>
    <property type="match status" value="1"/>
</dbReference>
<organism evidence="1 2">
    <name type="scientific">Drechslerella stenobrocha 248</name>
    <dbReference type="NCBI Taxonomy" id="1043628"/>
    <lineage>
        <taxon>Eukaryota</taxon>
        <taxon>Fungi</taxon>
        <taxon>Dikarya</taxon>
        <taxon>Ascomycota</taxon>
        <taxon>Pezizomycotina</taxon>
        <taxon>Orbiliomycetes</taxon>
        <taxon>Orbiliales</taxon>
        <taxon>Orbiliaceae</taxon>
        <taxon>Drechslerella</taxon>
    </lineage>
</organism>
<proteinExistence type="predicted"/>
<dbReference type="SUPFAM" id="SSF69118">
    <property type="entry name" value="AhpD-like"/>
    <property type="match status" value="1"/>
</dbReference>
<dbReference type="Proteomes" id="UP000024837">
    <property type="component" value="Unassembled WGS sequence"/>
</dbReference>
<dbReference type="HOGENOM" id="CLU_082760_3_1_1"/>
<dbReference type="Gene3D" id="1.20.1290.10">
    <property type="entry name" value="AhpD-like"/>
    <property type="match status" value="1"/>
</dbReference>
<gene>
    <name evidence="1" type="ORF">DRE_04424</name>
</gene>
<dbReference type="AlphaFoldDB" id="W7I1X1"/>
<sequence>MPETDRYPAIAEEALEPGSDQKQLHELMTSDLTKLFGEVFTFQDAKTKALVGLFSHFLYLPAGVFEAFHAQAVVLASVPGFSRKCREIAILTVGEHYGATFELYSHARIAKQVGLSDTQIEDVMGGRPPSGATEEEITTWEVARALSGAGSGSVKGPLSEELWTKAERTFGKTTAGALIHYTGFYAYTCIILNGMAASVPAGEKVWPVSNTDGNANPEQ</sequence>
<evidence type="ECO:0000313" key="2">
    <source>
        <dbReference type="Proteomes" id="UP000024837"/>
    </source>
</evidence>
<evidence type="ECO:0000313" key="1">
    <source>
        <dbReference type="EMBL" id="EWC46253.1"/>
    </source>
</evidence>
<name>W7I1X1_9PEZI</name>
<reference evidence="1 2" key="1">
    <citation type="submission" date="2013-05" db="EMBL/GenBank/DDBJ databases">
        <title>Drechslerella stenobrocha genome reveals carnivorous origination and mechanical trapping mechanism of predatory fungi.</title>
        <authorList>
            <person name="Liu X."/>
            <person name="Zhang W."/>
            <person name="Liu K."/>
        </authorList>
    </citation>
    <scope>NUCLEOTIDE SEQUENCE [LARGE SCALE GENOMIC DNA]</scope>
    <source>
        <strain evidence="1 2">248</strain>
    </source>
</reference>
<keyword evidence="2" id="KW-1185">Reference proteome</keyword>
<accession>W7I1X1</accession>
<dbReference type="PANTHER" id="PTHR34846">
    <property type="entry name" value="4-CARBOXYMUCONOLACTONE DECARBOXYLASE FAMILY PROTEIN (AFU_ORTHOLOGUE AFUA_6G11590)"/>
    <property type="match status" value="1"/>
</dbReference>